<evidence type="ECO:0000313" key="1">
    <source>
        <dbReference type="EMBL" id="KZC12355.1"/>
    </source>
</evidence>
<sequence length="75" mass="8748">MVQPEDGTSLTAESQFEELDIKQSFDVSHMHPGSSMTVESQFEEMDIKQSFDECGVHDCVCKMARDYYVKKYRRM</sequence>
<protein>
    <submittedName>
        <fullName evidence="1">Uncharacterized protein</fullName>
    </submittedName>
</protein>
<keyword evidence="2" id="KW-1185">Reference proteome</keyword>
<dbReference type="EMBL" id="KQ434946">
    <property type="protein sequence ID" value="KZC12355.1"/>
    <property type="molecule type" value="Genomic_DNA"/>
</dbReference>
<evidence type="ECO:0000313" key="2">
    <source>
        <dbReference type="Proteomes" id="UP000076502"/>
    </source>
</evidence>
<proteinExistence type="predicted"/>
<accession>A0A154PKI0</accession>
<name>A0A154PKI0_DUFNO</name>
<reference evidence="1 2" key="1">
    <citation type="submission" date="2015-07" db="EMBL/GenBank/DDBJ databases">
        <title>The genome of Dufourea novaeangliae.</title>
        <authorList>
            <person name="Pan H."/>
            <person name="Kapheim K."/>
        </authorList>
    </citation>
    <scope>NUCLEOTIDE SEQUENCE [LARGE SCALE GENOMIC DNA]</scope>
    <source>
        <strain evidence="1">0120121106</strain>
        <tissue evidence="1">Whole body</tissue>
    </source>
</reference>
<dbReference type="Proteomes" id="UP000076502">
    <property type="component" value="Unassembled WGS sequence"/>
</dbReference>
<organism evidence="1 2">
    <name type="scientific">Dufourea novaeangliae</name>
    <name type="common">Sweat bee</name>
    <dbReference type="NCBI Taxonomy" id="178035"/>
    <lineage>
        <taxon>Eukaryota</taxon>
        <taxon>Metazoa</taxon>
        <taxon>Ecdysozoa</taxon>
        <taxon>Arthropoda</taxon>
        <taxon>Hexapoda</taxon>
        <taxon>Insecta</taxon>
        <taxon>Pterygota</taxon>
        <taxon>Neoptera</taxon>
        <taxon>Endopterygota</taxon>
        <taxon>Hymenoptera</taxon>
        <taxon>Apocrita</taxon>
        <taxon>Aculeata</taxon>
        <taxon>Apoidea</taxon>
        <taxon>Anthophila</taxon>
        <taxon>Halictidae</taxon>
        <taxon>Rophitinae</taxon>
        <taxon>Dufourea</taxon>
    </lineage>
</organism>
<dbReference type="AlphaFoldDB" id="A0A154PKI0"/>
<gene>
    <name evidence="1" type="ORF">WN55_04206</name>
</gene>